<feature type="transmembrane region" description="Helical" evidence="5">
    <location>
        <begin position="60"/>
        <end position="83"/>
    </location>
</feature>
<dbReference type="InterPro" id="IPR032808">
    <property type="entry name" value="DoxX"/>
</dbReference>
<feature type="transmembrane region" description="Helical" evidence="5">
    <location>
        <begin position="21"/>
        <end position="40"/>
    </location>
</feature>
<dbReference type="EMBL" id="JAVRHQ010000003">
    <property type="protein sequence ID" value="MDT0642032.1"/>
    <property type="molecule type" value="Genomic_DNA"/>
</dbReference>
<reference evidence="6 7" key="1">
    <citation type="submission" date="2023-09" db="EMBL/GenBank/DDBJ databases">
        <authorList>
            <person name="Rey-Velasco X."/>
        </authorList>
    </citation>
    <scope>NUCLEOTIDE SEQUENCE [LARGE SCALE GENOMIC DNA]</scope>
    <source>
        <strain evidence="6 7">F363</strain>
    </source>
</reference>
<evidence type="ECO:0000256" key="1">
    <source>
        <dbReference type="ARBA" id="ARBA00004141"/>
    </source>
</evidence>
<evidence type="ECO:0000256" key="2">
    <source>
        <dbReference type="ARBA" id="ARBA00022692"/>
    </source>
</evidence>
<gene>
    <name evidence="6" type="ORF">RM553_04225</name>
</gene>
<keyword evidence="2 5" id="KW-0812">Transmembrane</keyword>
<keyword evidence="4 5" id="KW-0472">Membrane</keyword>
<feature type="transmembrane region" description="Helical" evidence="5">
    <location>
        <begin position="90"/>
        <end position="107"/>
    </location>
</feature>
<organism evidence="6 7">
    <name type="scientific">Autumnicola tepida</name>
    <dbReference type="NCBI Taxonomy" id="3075595"/>
    <lineage>
        <taxon>Bacteria</taxon>
        <taxon>Pseudomonadati</taxon>
        <taxon>Bacteroidota</taxon>
        <taxon>Flavobacteriia</taxon>
        <taxon>Flavobacteriales</taxon>
        <taxon>Flavobacteriaceae</taxon>
        <taxon>Autumnicola</taxon>
    </lineage>
</organism>
<evidence type="ECO:0000313" key="6">
    <source>
        <dbReference type="EMBL" id="MDT0642032.1"/>
    </source>
</evidence>
<accession>A0ABU3C6T5</accession>
<comment type="subcellular location">
    <subcellularLocation>
        <location evidence="1">Membrane</location>
        <topology evidence="1">Multi-pass membrane protein</topology>
    </subcellularLocation>
</comment>
<sequence length="153" mass="17004">MRKLGYFQGKIIISSHQLAYVLARITLGLNFLLHGLVRIPKLEKFASGLASGFEGTLMPLALAEAFAYVLPFLEFLIGLLILAGYKTKHVLAAAAVLIMLLIFGSALKEDWGAVATQMLYALFIFFLLIYLEYNLLALDTKSKKKIDGFTTKR</sequence>
<protein>
    <submittedName>
        <fullName evidence="6">DoxX family protein</fullName>
    </submittedName>
</protein>
<evidence type="ECO:0000256" key="4">
    <source>
        <dbReference type="ARBA" id="ARBA00023136"/>
    </source>
</evidence>
<name>A0ABU3C6T5_9FLAO</name>
<keyword evidence="3 5" id="KW-1133">Transmembrane helix</keyword>
<evidence type="ECO:0000256" key="3">
    <source>
        <dbReference type="ARBA" id="ARBA00022989"/>
    </source>
</evidence>
<proteinExistence type="predicted"/>
<evidence type="ECO:0000256" key="5">
    <source>
        <dbReference type="SAM" id="Phobius"/>
    </source>
</evidence>
<keyword evidence="7" id="KW-1185">Reference proteome</keyword>
<evidence type="ECO:0000313" key="7">
    <source>
        <dbReference type="Proteomes" id="UP001262889"/>
    </source>
</evidence>
<dbReference type="Proteomes" id="UP001262889">
    <property type="component" value="Unassembled WGS sequence"/>
</dbReference>
<dbReference type="RefSeq" id="WP_311533706.1">
    <property type="nucleotide sequence ID" value="NZ_JAVRHQ010000003.1"/>
</dbReference>
<comment type="caution">
    <text evidence="6">The sequence shown here is derived from an EMBL/GenBank/DDBJ whole genome shotgun (WGS) entry which is preliminary data.</text>
</comment>
<feature type="transmembrane region" description="Helical" evidence="5">
    <location>
        <begin position="119"/>
        <end position="136"/>
    </location>
</feature>
<dbReference type="Pfam" id="PF07681">
    <property type="entry name" value="DoxX"/>
    <property type="match status" value="1"/>
</dbReference>